<dbReference type="EMBL" id="CP059574">
    <property type="protein sequence ID" value="QXJ27078.1"/>
    <property type="molecule type" value="Genomic_DNA"/>
</dbReference>
<dbReference type="Pfam" id="PF13581">
    <property type="entry name" value="HATPase_c_2"/>
    <property type="match status" value="1"/>
</dbReference>
<dbReference type="InterPro" id="IPR036890">
    <property type="entry name" value="HATPase_C_sf"/>
</dbReference>
<keyword evidence="1" id="KW-0723">Serine/threonine-protein kinase</keyword>
<proteinExistence type="predicted"/>
<dbReference type="SUPFAM" id="SSF55874">
    <property type="entry name" value="ATPase domain of HSP90 chaperone/DNA topoisomerase II/histidine kinase"/>
    <property type="match status" value="1"/>
</dbReference>
<protein>
    <submittedName>
        <fullName evidence="3">ATP-binding protein</fullName>
    </submittedName>
</protein>
<dbReference type="InterPro" id="IPR050267">
    <property type="entry name" value="Anti-sigma-factor_SerPK"/>
</dbReference>
<geneLocation type="plasmid" evidence="3 4">
    <name>pAGRA3207_2</name>
</geneLocation>
<dbReference type="RefSeq" id="WP_273700069.1">
    <property type="nucleotide sequence ID" value="NZ_CP059574.1"/>
</dbReference>
<dbReference type="PANTHER" id="PTHR35526">
    <property type="entry name" value="ANTI-SIGMA-F FACTOR RSBW-RELATED"/>
    <property type="match status" value="1"/>
</dbReference>
<keyword evidence="4" id="KW-1185">Reference proteome</keyword>
<keyword evidence="3" id="KW-0547">Nucleotide-binding</keyword>
<reference evidence="3" key="1">
    <citation type="submission" date="2020-07" db="EMBL/GenBank/DDBJ databases">
        <authorList>
            <person name="Tarantini F.S."/>
            <person name="Hong K.W."/>
            <person name="Chan K.G."/>
        </authorList>
    </citation>
    <scope>NUCLEOTIDE SEQUENCE</scope>
    <source>
        <strain evidence="3">32-07</strain>
        <plasmid evidence="3">pAGRA3207_2</plasmid>
    </source>
</reference>
<gene>
    <name evidence="3" type="ORF">AGRA3207_007876</name>
</gene>
<dbReference type="InterPro" id="IPR003594">
    <property type="entry name" value="HATPase_dom"/>
</dbReference>
<dbReference type="Gene3D" id="3.30.565.10">
    <property type="entry name" value="Histidine kinase-like ATPase, C-terminal domain"/>
    <property type="match status" value="1"/>
</dbReference>
<evidence type="ECO:0000313" key="4">
    <source>
        <dbReference type="Proteomes" id="UP001049518"/>
    </source>
</evidence>
<keyword evidence="3" id="KW-0614">Plasmid</keyword>
<keyword evidence="3" id="KW-0067">ATP-binding</keyword>
<evidence type="ECO:0000313" key="3">
    <source>
        <dbReference type="EMBL" id="QXJ27078.1"/>
    </source>
</evidence>
<keyword evidence="1" id="KW-0418">Kinase</keyword>
<name>A0ABX8R8B1_9ACTN</name>
<sequence length="151" mass="15114">MTRACAGTAAVREPVLAGWVLAGEARSVARARELVRSALAGHVPAAVLADVELAVSELAGNAVRHSASGGPGRRYVLAVAVLPGRVRVAVIDEGGARVPRVASAAELADPDRAGGRGLGTLACLGAVGWDDLPAGRRRVWAELPCAGAGGA</sequence>
<evidence type="ECO:0000256" key="1">
    <source>
        <dbReference type="ARBA" id="ARBA00022527"/>
    </source>
</evidence>
<evidence type="ECO:0000259" key="2">
    <source>
        <dbReference type="Pfam" id="PF13581"/>
    </source>
</evidence>
<organism evidence="3 4">
    <name type="scientific">Actinomadura graeca</name>
    <dbReference type="NCBI Taxonomy" id="2750812"/>
    <lineage>
        <taxon>Bacteria</taxon>
        <taxon>Bacillati</taxon>
        <taxon>Actinomycetota</taxon>
        <taxon>Actinomycetes</taxon>
        <taxon>Streptosporangiales</taxon>
        <taxon>Thermomonosporaceae</taxon>
        <taxon>Actinomadura</taxon>
    </lineage>
</organism>
<dbReference type="CDD" id="cd16936">
    <property type="entry name" value="HATPase_RsbW-like"/>
    <property type="match status" value="1"/>
</dbReference>
<accession>A0ABX8R8B1</accession>
<feature type="domain" description="Histidine kinase/HSP90-like ATPase" evidence="2">
    <location>
        <begin position="24"/>
        <end position="119"/>
    </location>
</feature>
<dbReference type="PANTHER" id="PTHR35526:SF3">
    <property type="entry name" value="ANTI-SIGMA-F FACTOR RSBW"/>
    <property type="match status" value="1"/>
</dbReference>
<dbReference type="Proteomes" id="UP001049518">
    <property type="component" value="Plasmid pAGRA3207_2"/>
</dbReference>
<dbReference type="GO" id="GO:0005524">
    <property type="term" value="F:ATP binding"/>
    <property type="evidence" value="ECO:0007669"/>
    <property type="project" value="UniProtKB-KW"/>
</dbReference>
<keyword evidence="1" id="KW-0808">Transferase</keyword>